<keyword evidence="2" id="KW-1185">Reference proteome</keyword>
<dbReference type="EMBL" id="QTSX02003042">
    <property type="protein sequence ID" value="KAJ9072183.1"/>
    <property type="molecule type" value="Genomic_DNA"/>
</dbReference>
<name>A0ACC2TCA4_9FUNG</name>
<reference evidence="1" key="1">
    <citation type="submission" date="2022-04" db="EMBL/GenBank/DDBJ databases">
        <title>Genome of the entomopathogenic fungus Entomophthora muscae.</title>
        <authorList>
            <person name="Elya C."/>
            <person name="Lovett B.R."/>
            <person name="Lee E."/>
            <person name="Macias A.M."/>
            <person name="Hajek A.E."/>
            <person name="De Bivort B.L."/>
            <person name="Kasson M.T."/>
            <person name="De Fine Licht H.H."/>
            <person name="Stajich J.E."/>
        </authorList>
    </citation>
    <scope>NUCLEOTIDE SEQUENCE</scope>
    <source>
        <strain evidence="1">Berkeley</strain>
    </source>
</reference>
<proteinExistence type="predicted"/>
<evidence type="ECO:0000313" key="1">
    <source>
        <dbReference type="EMBL" id="KAJ9072183.1"/>
    </source>
</evidence>
<comment type="caution">
    <text evidence="1">The sequence shown here is derived from an EMBL/GenBank/DDBJ whole genome shotgun (WGS) entry which is preliminary data.</text>
</comment>
<sequence length="90" mass="10268">MVIQVRLLPPLQHHAHLLISHHYSKYYLVKVVQLHSLGLDQLNRLHHRFNNGLGVLESLGRKGDFNVEQTEFQVVADNPAFQVKGPSPLL</sequence>
<protein>
    <submittedName>
        <fullName evidence="1">Uncharacterized protein</fullName>
    </submittedName>
</protein>
<organism evidence="1 2">
    <name type="scientific">Entomophthora muscae</name>
    <dbReference type="NCBI Taxonomy" id="34485"/>
    <lineage>
        <taxon>Eukaryota</taxon>
        <taxon>Fungi</taxon>
        <taxon>Fungi incertae sedis</taxon>
        <taxon>Zoopagomycota</taxon>
        <taxon>Entomophthoromycotina</taxon>
        <taxon>Entomophthoromycetes</taxon>
        <taxon>Entomophthorales</taxon>
        <taxon>Entomophthoraceae</taxon>
        <taxon>Entomophthora</taxon>
    </lineage>
</organism>
<evidence type="ECO:0000313" key="2">
    <source>
        <dbReference type="Proteomes" id="UP001165960"/>
    </source>
</evidence>
<gene>
    <name evidence="1" type="ORF">DSO57_1029963</name>
</gene>
<dbReference type="Proteomes" id="UP001165960">
    <property type="component" value="Unassembled WGS sequence"/>
</dbReference>
<accession>A0ACC2TCA4</accession>